<keyword evidence="2" id="KW-1185">Reference proteome</keyword>
<sequence length="161" mass="18875">VQWVNLYLKDIQDITNTFKWLEDNHCLHSHAIRCLIEFHNLLEMMSAVKNRNVLAAHIYSCLGNIEFVLDWKQMGHKQGGRAKQGLFYHYVFLTHISVKHWDMSDEWYNQNSNIVTGCYHLLTIYQNFGVGILLDLFWDINHIYNNATSPLFSATLKELAS</sequence>
<evidence type="ECO:0000313" key="1">
    <source>
        <dbReference type="EMBL" id="ESK82942.1"/>
    </source>
</evidence>
<dbReference type="Proteomes" id="UP000017559">
    <property type="component" value="Unassembled WGS sequence"/>
</dbReference>
<organism evidence="1 2">
    <name type="scientific">Moniliophthora roreri (strain MCA 2997)</name>
    <name type="common">Cocoa frosty pod rot fungus</name>
    <name type="synonym">Crinipellis roreri</name>
    <dbReference type="NCBI Taxonomy" id="1381753"/>
    <lineage>
        <taxon>Eukaryota</taxon>
        <taxon>Fungi</taxon>
        <taxon>Dikarya</taxon>
        <taxon>Basidiomycota</taxon>
        <taxon>Agaricomycotina</taxon>
        <taxon>Agaricomycetes</taxon>
        <taxon>Agaricomycetidae</taxon>
        <taxon>Agaricales</taxon>
        <taxon>Marasmiineae</taxon>
        <taxon>Marasmiaceae</taxon>
        <taxon>Moniliophthora</taxon>
    </lineage>
</organism>
<gene>
    <name evidence="1" type="ORF">Moror_11834</name>
</gene>
<dbReference type="HOGENOM" id="CLU_1647775_0_0_1"/>
<accession>V2WMY8</accession>
<feature type="non-terminal residue" evidence="1">
    <location>
        <position position="1"/>
    </location>
</feature>
<reference evidence="1 2" key="1">
    <citation type="journal article" date="2014" name="BMC Genomics">
        <title>Genome and secretome analysis of the hemibiotrophic fungal pathogen, Moniliophthora roreri, which causes frosty pod rot disease of cacao: mechanisms of the biotrophic and necrotrophic phases.</title>
        <authorList>
            <person name="Meinhardt L.W."/>
            <person name="Costa G.G.L."/>
            <person name="Thomazella D.P.T."/>
            <person name="Teixeira P.J.P.L."/>
            <person name="Carazzolle M.F."/>
            <person name="Schuster S.C."/>
            <person name="Carlson J.E."/>
            <person name="Guiltinan M.J."/>
            <person name="Mieczkowski P."/>
            <person name="Farmer A."/>
            <person name="Ramaraj T."/>
            <person name="Crozier J."/>
            <person name="Davis R.E."/>
            <person name="Shao J."/>
            <person name="Melnick R.L."/>
            <person name="Pereira G.A.G."/>
            <person name="Bailey B.A."/>
        </authorList>
    </citation>
    <scope>NUCLEOTIDE SEQUENCE [LARGE SCALE GENOMIC DNA]</scope>
    <source>
        <strain evidence="1 2">MCA 2997</strain>
    </source>
</reference>
<dbReference type="EMBL" id="AWSO01001734">
    <property type="protein sequence ID" value="ESK82942.1"/>
    <property type="molecule type" value="Genomic_DNA"/>
</dbReference>
<dbReference type="KEGG" id="mrr:Moror_11834"/>
<proteinExistence type="predicted"/>
<name>V2WMY8_MONRO</name>
<evidence type="ECO:0000313" key="2">
    <source>
        <dbReference type="Proteomes" id="UP000017559"/>
    </source>
</evidence>
<dbReference type="AlphaFoldDB" id="V2WMY8"/>
<comment type="caution">
    <text evidence="1">The sequence shown here is derived from an EMBL/GenBank/DDBJ whole genome shotgun (WGS) entry which is preliminary data.</text>
</comment>
<protein>
    <submittedName>
        <fullName evidence="1">Uncharacterized protein</fullName>
    </submittedName>
</protein>